<sequence>MKITVIGAGSTYTPELVSGLWNERERLTVDELWLMDVDGPRLEIVGGMVRRMLARQGAEVPVTLTTDRTAAIEGADAVLIQLRVGGQQARLQDELFPLACGCVGQETTGAGGLAKALRTVPVVLDIAREARERANPGAWIVDFTNPVGINTRALLDDGHKAIGLCNFAIGVQRWIARERGVEPHRVEVDPVGLNHLSWVRHIRVDGVDVLPGMIEERADDLGRRGGVPAELIRDLGVLPSYYLKYYYTHDATVAEMRASTPRATVVADVERELLALYADPSVDTKPPQLEARGGAFYSEAATALLASLVAGTGDNHVVNVRNRGLIQGLADDDVVETLCRVDASGATPLPQEPVAPELLGLIQHVSSYERLAARAAETGDRRLVRMALLAHPLVGQWDRVTALEEGLFATGGDLLPQFAASAGR</sequence>
<dbReference type="InterPro" id="IPR022616">
    <property type="entry name" value="Glyco_hydro_4_C"/>
</dbReference>
<comment type="similarity">
    <text evidence="1 7">Belongs to the glycosyl hydrolase 4 family.</text>
</comment>
<evidence type="ECO:0000313" key="10">
    <source>
        <dbReference type="Proteomes" id="UP001174210"/>
    </source>
</evidence>
<dbReference type="Pfam" id="PF11975">
    <property type="entry name" value="Glyco_hydro_4C"/>
    <property type="match status" value="1"/>
</dbReference>
<dbReference type="SUPFAM" id="SSF56327">
    <property type="entry name" value="LDH C-terminal domain-like"/>
    <property type="match status" value="1"/>
</dbReference>
<proteinExistence type="inferred from homology"/>
<dbReference type="CDD" id="cd05296">
    <property type="entry name" value="GH4_P_beta_glucosidase"/>
    <property type="match status" value="1"/>
</dbReference>
<feature type="domain" description="Glycosyl hydrolase family 4 C-terminal" evidence="8">
    <location>
        <begin position="191"/>
        <end position="394"/>
    </location>
</feature>
<organism evidence="9 10">
    <name type="scientific">Leifsonia virtsii</name>
    <dbReference type="NCBI Taxonomy" id="3035915"/>
    <lineage>
        <taxon>Bacteria</taxon>
        <taxon>Bacillati</taxon>
        <taxon>Actinomycetota</taxon>
        <taxon>Actinomycetes</taxon>
        <taxon>Micrococcales</taxon>
        <taxon>Microbacteriaceae</taxon>
        <taxon>Leifsonia</taxon>
    </lineage>
</organism>
<comment type="cofactor">
    <cofactor evidence="7">
        <name>NAD(+)</name>
        <dbReference type="ChEBI" id="CHEBI:57540"/>
    </cofactor>
    <text evidence="7">Binds 1 NAD(+) per subunit.</text>
</comment>
<evidence type="ECO:0000259" key="8">
    <source>
        <dbReference type="Pfam" id="PF11975"/>
    </source>
</evidence>
<evidence type="ECO:0000256" key="5">
    <source>
        <dbReference type="ARBA" id="ARBA00023211"/>
    </source>
</evidence>
<dbReference type="Pfam" id="PF02056">
    <property type="entry name" value="Glyco_hydro_4"/>
    <property type="match status" value="1"/>
</dbReference>
<evidence type="ECO:0000256" key="2">
    <source>
        <dbReference type="ARBA" id="ARBA00022723"/>
    </source>
</evidence>
<gene>
    <name evidence="9" type="ORF">P5G59_11865</name>
</gene>
<evidence type="ECO:0000256" key="3">
    <source>
        <dbReference type="ARBA" id="ARBA00022801"/>
    </source>
</evidence>
<protein>
    <submittedName>
        <fullName evidence="9">6-phospho-beta-glucosidase</fullName>
    </submittedName>
</protein>
<dbReference type="EMBL" id="JAROCB010000003">
    <property type="protein sequence ID" value="MDN4597840.1"/>
    <property type="molecule type" value="Genomic_DNA"/>
</dbReference>
<evidence type="ECO:0000256" key="1">
    <source>
        <dbReference type="ARBA" id="ARBA00010141"/>
    </source>
</evidence>
<keyword evidence="4 7" id="KW-0520">NAD</keyword>
<keyword evidence="6 7" id="KW-0326">Glycosidase</keyword>
<dbReference type="PRINTS" id="PR00732">
    <property type="entry name" value="GLHYDRLASE4"/>
</dbReference>
<reference evidence="9" key="1">
    <citation type="submission" date="2023-03" db="EMBL/GenBank/DDBJ databases">
        <title>MT1 and MT2 Draft Genomes of Novel Species.</title>
        <authorList>
            <person name="Venkateswaran K."/>
        </authorList>
    </citation>
    <scope>NUCLEOTIDE SEQUENCE</scope>
    <source>
        <strain evidence="9">F6_8S_P_1A</strain>
    </source>
</reference>
<comment type="caution">
    <text evidence="9">The sequence shown here is derived from an EMBL/GenBank/DDBJ whole genome shotgun (WGS) entry which is preliminary data.</text>
</comment>
<keyword evidence="10" id="KW-1185">Reference proteome</keyword>
<dbReference type="RefSeq" id="WP_301219143.1">
    <property type="nucleotide sequence ID" value="NZ_JAROCB010000003.1"/>
</dbReference>
<dbReference type="Gene3D" id="3.90.110.10">
    <property type="entry name" value="Lactate dehydrogenase/glycoside hydrolase, family 4, C-terminal"/>
    <property type="match status" value="1"/>
</dbReference>
<evidence type="ECO:0000313" key="9">
    <source>
        <dbReference type="EMBL" id="MDN4597840.1"/>
    </source>
</evidence>
<accession>A0ABT8IYG1</accession>
<evidence type="ECO:0000256" key="7">
    <source>
        <dbReference type="RuleBase" id="RU361152"/>
    </source>
</evidence>
<dbReference type="InterPro" id="IPR015955">
    <property type="entry name" value="Lactate_DH/Glyco_Ohase_4_C"/>
</dbReference>
<dbReference type="InterPro" id="IPR001088">
    <property type="entry name" value="Glyco_hydro_4"/>
</dbReference>
<keyword evidence="3 7" id="KW-0378">Hydrolase</keyword>
<name>A0ABT8IYG1_9MICO</name>
<dbReference type="SUPFAM" id="SSF51735">
    <property type="entry name" value="NAD(P)-binding Rossmann-fold domains"/>
    <property type="match status" value="1"/>
</dbReference>
<evidence type="ECO:0000256" key="4">
    <source>
        <dbReference type="ARBA" id="ARBA00023027"/>
    </source>
</evidence>
<dbReference type="Proteomes" id="UP001174210">
    <property type="component" value="Unassembled WGS sequence"/>
</dbReference>
<dbReference type="InterPro" id="IPR036291">
    <property type="entry name" value="NAD(P)-bd_dom_sf"/>
</dbReference>
<evidence type="ECO:0000256" key="6">
    <source>
        <dbReference type="ARBA" id="ARBA00023295"/>
    </source>
</evidence>
<keyword evidence="2" id="KW-0479">Metal-binding</keyword>
<dbReference type="Gene3D" id="3.40.50.720">
    <property type="entry name" value="NAD(P)-binding Rossmann-like Domain"/>
    <property type="match status" value="1"/>
</dbReference>
<dbReference type="PANTHER" id="PTHR32092">
    <property type="entry name" value="6-PHOSPHO-BETA-GLUCOSIDASE-RELATED"/>
    <property type="match status" value="1"/>
</dbReference>
<dbReference type="PANTHER" id="PTHR32092:SF5">
    <property type="entry name" value="6-PHOSPHO-BETA-GLUCOSIDASE"/>
    <property type="match status" value="1"/>
</dbReference>
<keyword evidence="5" id="KW-0464">Manganese</keyword>